<keyword evidence="3" id="KW-0276">Fatty acid metabolism</keyword>
<evidence type="ECO:0000259" key="10">
    <source>
        <dbReference type="Pfam" id="PF02737"/>
    </source>
</evidence>
<dbReference type="SUPFAM" id="SSF48179">
    <property type="entry name" value="6-phosphogluconate dehydrogenase C-terminal domain-like"/>
    <property type="match status" value="2"/>
</dbReference>
<dbReference type="Gene3D" id="3.90.226.10">
    <property type="entry name" value="2-enoyl-CoA Hydratase, Chain A, domain 1"/>
    <property type="match status" value="1"/>
</dbReference>
<feature type="domain" description="3-hydroxyacyl-CoA dehydrogenase NAD binding" evidence="10">
    <location>
        <begin position="6"/>
        <end position="204"/>
    </location>
</feature>
<keyword evidence="4" id="KW-0442">Lipid degradation</keyword>
<dbReference type="UniPathway" id="UPA00659"/>
<keyword evidence="12" id="KW-1185">Reference proteome</keyword>
<gene>
    <name evidence="11" type="ORF">SAMN05660462_02850</name>
</gene>
<dbReference type="GO" id="GO:0006635">
    <property type="term" value="P:fatty acid beta-oxidation"/>
    <property type="evidence" value="ECO:0007669"/>
    <property type="project" value="UniProtKB-UniPathway"/>
</dbReference>
<dbReference type="InterPro" id="IPR001753">
    <property type="entry name" value="Enoyl-CoA_hydra/iso"/>
</dbReference>
<reference evidence="11 12" key="1">
    <citation type="submission" date="2016-10" db="EMBL/GenBank/DDBJ databases">
        <authorList>
            <person name="de Groot N.N."/>
        </authorList>
    </citation>
    <scope>NUCLEOTIDE SEQUENCE [LARGE SCALE GENOMIC DNA]</scope>
    <source>
        <strain evidence="11 12">DSM 21650</strain>
    </source>
</reference>
<comment type="catalytic activity">
    <reaction evidence="8">
        <text>a (3S)-3-hydroxyacyl-CoA + NAD(+) = a 3-oxoacyl-CoA + NADH + H(+)</text>
        <dbReference type="Rhea" id="RHEA:22432"/>
        <dbReference type="ChEBI" id="CHEBI:15378"/>
        <dbReference type="ChEBI" id="CHEBI:57318"/>
        <dbReference type="ChEBI" id="CHEBI:57540"/>
        <dbReference type="ChEBI" id="CHEBI:57945"/>
        <dbReference type="ChEBI" id="CHEBI:90726"/>
        <dbReference type="EC" id="1.1.1.35"/>
    </reaction>
</comment>
<dbReference type="InterPro" id="IPR036291">
    <property type="entry name" value="NAD(P)-bd_dom_sf"/>
</dbReference>
<proteinExistence type="inferred from homology"/>
<dbReference type="Pfam" id="PF00725">
    <property type="entry name" value="3HCDH"/>
    <property type="match status" value="2"/>
</dbReference>
<evidence type="ECO:0000256" key="8">
    <source>
        <dbReference type="ARBA" id="ARBA00049556"/>
    </source>
</evidence>
<evidence type="ECO:0000256" key="7">
    <source>
        <dbReference type="ARBA" id="ARBA00023098"/>
    </source>
</evidence>
<feature type="domain" description="3-hydroxyacyl-CoA dehydrogenase C-terminal" evidence="9">
    <location>
        <begin position="381"/>
        <end position="416"/>
    </location>
</feature>
<dbReference type="PANTHER" id="PTHR48075">
    <property type="entry name" value="3-HYDROXYACYL-COA DEHYDROGENASE FAMILY PROTEIN"/>
    <property type="match status" value="1"/>
</dbReference>
<dbReference type="Gene3D" id="1.10.1040.50">
    <property type="match status" value="1"/>
</dbReference>
<evidence type="ECO:0000256" key="2">
    <source>
        <dbReference type="ARBA" id="ARBA00009463"/>
    </source>
</evidence>
<dbReference type="InterPro" id="IPR008927">
    <property type="entry name" value="6-PGluconate_DH-like_C_sf"/>
</dbReference>
<keyword evidence="7" id="KW-0443">Lipid metabolism</keyword>
<sequence length="781" mass="88263">MYYIRKVAVLGSGLMGAGIAAHLANCGLEVILLDIAPKELNEDEKKKGLTLNHKEVKNRLVLNARERMKDKKSMLLYTGENIDLIKFGNLEDDLELLREVDWVIEAVVENEKIKKELYEKIQMYLKEDAFISTNTSGISVNSLSEALNKELKDRFFVTHFFNPPRHMKLLEIIPSNHTKPEILEYMTLFCENKLGKGVVIAKDTPGFIANRIGIYSLGLIIHKIYQHNLTFEEADALTGTEIGRPKTGTFRLLDMIGNDTALFVAEYLKENIKELKEKEILNFPSYIKEMVNKGYLGDKTKLGFYKKEGKDILVLEPETFNYRPKKKVEFIELEEAKKAKTLKEKLQTLVYGEGKPGNFLWDVIKNTLLFTAGLVPEISDSIKDIDNAMKWGFNWEVGPFELWDLIGVRKSTEKMKMEGETIPPIVNELLNSGKEQFYSDKKLDLNSKNISANSLKEQGKVIINNDHASLIDMGDNVACFVLHSPNSSVTGEVVEFTHKAISEVEKNYKGMIISSIGKNFCVGANLPFILNSAREKKWDTIDELVSDFQNMNMAIKYSSKPIVAAPYGMALGAGAEITMHCSQARSFAELYIGLVEVGVGLLPGGGGTKELLIKSQENINDNKNIDLTPLVLKNFETITTGKVSKSEPDAKKIGYLRSMDKIIMNKDRQLFTAKNDVLHLFENPKNNNRNKKIRVGGEGLYALLKYSTYQMYKGGFITEYEHYLANKIGYVLCGGNIPNNSMVDEQYLLDLEREAFVSLCGEQKTQERIEHMLKTGRPLRN</sequence>
<keyword evidence="6" id="KW-0520">NAD</keyword>
<evidence type="ECO:0000313" key="12">
    <source>
        <dbReference type="Proteomes" id="UP000198625"/>
    </source>
</evidence>
<evidence type="ECO:0000256" key="6">
    <source>
        <dbReference type="ARBA" id="ARBA00023027"/>
    </source>
</evidence>
<evidence type="ECO:0000256" key="3">
    <source>
        <dbReference type="ARBA" id="ARBA00022832"/>
    </source>
</evidence>
<dbReference type="CDD" id="cd06558">
    <property type="entry name" value="crotonase-like"/>
    <property type="match status" value="1"/>
</dbReference>
<dbReference type="AlphaFoldDB" id="A0A1H3SDS6"/>
<dbReference type="PANTHER" id="PTHR48075:SF7">
    <property type="entry name" value="3-HYDROXYACYL-COA DEHYDROGENASE-RELATED"/>
    <property type="match status" value="1"/>
</dbReference>
<dbReference type="Proteomes" id="UP000198625">
    <property type="component" value="Unassembled WGS sequence"/>
</dbReference>
<organism evidence="11 12">
    <name type="scientific">Proteiniborus ethanoligenes</name>
    <dbReference type="NCBI Taxonomy" id="415015"/>
    <lineage>
        <taxon>Bacteria</taxon>
        <taxon>Bacillati</taxon>
        <taxon>Bacillota</taxon>
        <taxon>Clostridia</taxon>
        <taxon>Eubacteriales</taxon>
        <taxon>Proteiniborus</taxon>
    </lineage>
</organism>
<keyword evidence="5" id="KW-0560">Oxidoreductase</keyword>
<dbReference type="Pfam" id="PF00378">
    <property type="entry name" value="ECH_1"/>
    <property type="match status" value="1"/>
</dbReference>
<dbReference type="SUPFAM" id="SSF51735">
    <property type="entry name" value="NAD(P)-binding Rossmann-fold domains"/>
    <property type="match status" value="1"/>
</dbReference>
<evidence type="ECO:0000256" key="4">
    <source>
        <dbReference type="ARBA" id="ARBA00022963"/>
    </source>
</evidence>
<dbReference type="InterPro" id="IPR006108">
    <property type="entry name" value="3HC_DH_C"/>
</dbReference>
<dbReference type="Pfam" id="PF02737">
    <property type="entry name" value="3HCDH_N"/>
    <property type="match status" value="1"/>
</dbReference>
<dbReference type="RefSeq" id="WP_208975277.1">
    <property type="nucleotide sequence ID" value="NZ_FNQE01000042.1"/>
</dbReference>
<feature type="domain" description="3-hydroxyacyl-CoA dehydrogenase C-terminal" evidence="9">
    <location>
        <begin position="206"/>
        <end position="306"/>
    </location>
</feature>
<evidence type="ECO:0000313" key="11">
    <source>
        <dbReference type="EMBL" id="SDZ36142.1"/>
    </source>
</evidence>
<evidence type="ECO:0000259" key="9">
    <source>
        <dbReference type="Pfam" id="PF00725"/>
    </source>
</evidence>
<name>A0A1H3SDS6_9FIRM</name>
<dbReference type="STRING" id="415015.SAMN05660462_02850"/>
<comment type="pathway">
    <text evidence="1">Lipid metabolism; fatty acid beta-oxidation.</text>
</comment>
<evidence type="ECO:0000256" key="5">
    <source>
        <dbReference type="ARBA" id="ARBA00023002"/>
    </source>
</evidence>
<dbReference type="InterPro" id="IPR029045">
    <property type="entry name" value="ClpP/crotonase-like_dom_sf"/>
</dbReference>
<evidence type="ECO:0000256" key="1">
    <source>
        <dbReference type="ARBA" id="ARBA00005005"/>
    </source>
</evidence>
<dbReference type="InterPro" id="IPR006176">
    <property type="entry name" value="3-OHacyl-CoA_DH_NAD-bd"/>
</dbReference>
<dbReference type="GO" id="GO:0070403">
    <property type="term" value="F:NAD+ binding"/>
    <property type="evidence" value="ECO:0007669"/>
    <property type="project" value="InterPro"/>
</dbReference>
<protein>
    <submittedName>
        <fullName evidence="11">3-hydroxyacyl-CoA dehydrogenase</fullName>
    </submittedName>
</protein>
<dbReference type="EMBL" id="FNQE01000042">
    <property type="protein sequence ID" value="SDZ36142.1"/>
    <property type="molecule type" value="Genomic_DNA"/>
</dbReference>
<accession>A0A1H3SDS6</accession>
<dbReference type="SUPFAM" id="SSF52096">
    <property type="entry name" value="ClpP/crotonase"/>
    <property type="match status" value="1"/>
</dbReference>
<dbReference type="GO" id="GO:0003857">
    <property type="term" value="F:(3S)-3-hydroxyacyl-CoA dehydrogenase (NAD+) activity"/>
    <property type="evidence" value="ECO:0007669"/>
    <property type="project" value="UniProtKB-EC"/>
</dbReference>
<comment type="similarity">
    <text evidence="2">Belongs to the 3-hydroxyacyl-CoA dehydrogenase family.</text>
</comment>
<dbReference type="Gene3D" id="3.40.50.720">
    <property type="entry name" value="NAD(P)-binding Rossmann-like Domain"/>
    <property type="match status" value="1"/>
</dbReference>